<organism evidence="1">
    <name type="scientific">Solibacter usitatus (strain Ellin6076)</name>
    <dbReference type="NCBI Taxonomy" id="234267"/>
    <lineage>
        <taxon>Bacteria</taxon>
        <taxon>Pseudomonadati</taxon>
        <taxon>Acidobacteriota</taxon>
        <taxon>Terriglobia</taxon>
        <taxon>Bryobacterales</taxon>
        <taxon>Solibacteraceae</taxon>
        <taxon>Candidatus Solibacter</taxon>
    </lineage>
</organism>
<dbReference type="HOGENOM" id="CLU_423829_0_0_0"/>
<sequence length="646" mass="68802">MSADSYTRAAATAAAIQASQGLTTSQKIYNRTASFPLTSPDVVFVKSAIRVTVTLTKCTGDTSLIFWRVERDPADQIDAGDQNPSLSGQSGPQVSFAPSARGDFCLIPYLSSDGNGTPDPSPVSGPLPILRFSICAVGFKSPTLFVAGQRYLLTGRLKTPVSGMNLSAVCVVQGGGAQKFSGRSQIVLGNIGNLLSTNTVVNYDPSGTARESSGSLPVLDTTGAGDITQPITVFRSDSNTSTTPTQGGLEVDLTSLDNPEITWVDPHPYNGNPAKTVTGGHGFRDYAVACSSNFPTVYIPLGQITWTAAVCAKDTQITNQNLGLPANPVAICGTPSFSMTYSPSSRRRKPYVIRPEVECGGPTRQSRQVDDFALGQVVGLAMAGQCLVYFGELLGVPSSDSSAIEMLVQQTLVGDRRDGTVIRIPYSALGYGASAKKALAHAWDHVTFGPRVPATALITGRKIGDLQAGDPIAVTSRKREVRIVADLIAKTGRVQDVEGGFKSMSLTPDYALGGFRFASAWYARVSRGPEFSLRASREIIDIPAVPIEALMELLQYLLFLVLQLSIQIQLEMRAFFATLALRSDLYCSLAGIRSLSGLAAATQLPPLSSDMIDRLSTVYRRLTDAGHMTREVSLDRELNIRVAGPG</sequence>
<dbReference type="AlphaFoldDB" id="Q01RE8"/>
<gene>
    <name evidence="1" type="ordered locus">Acid_6857</name>
</gene>
<accession>Q01RE8</accession>
<dbReference type="InParanoid" id="Q01RE8"/>
<dbReference type="STRING" id="234267.Acid_6857"/>
<evidence type="ECO:0000313" key="1">
    <source>
        <dbReference type="EMBL" id="ABJ87772.1"/>
    </source>
</evidence>
<dbReference type="KEGG" id="sus:Acid_6857"/>
<reference evidence="1" key="1">
    <citation type="submission" date="2006-10" db="EMBL/GenBank/DDBJ databases">
        <title>Complete sequence of Solibacter usitatus Ellin6076.</title>
        <authorList>
            <consortium name="US DOE Joint Genome Institute"/>
            <person name="Copeland A."/>
            <person name="Lucas S."/>
            <person name="Lapidus A."/>
            <person name="Barry K."/>
            <person name="Detter J.C."/>
            <person name="Glavina del Rio T."/>
            <person name="Hammon N."/>
            <person name="Israni S."/>
            <person name="Dalin E."/>
            <person name="Tice H."/>
            <person name="Pitluck S."/>
            <person name="Thompson L.S."/>
            <person name="Brettin T."/>
            <person name="Bruce D."/>
            <person name="Han C."/>
            <person name="Tapia R."/>
            <person name="Gilna P."/>
            <person name="Schmutz J."/>
            <person name="Larimer F."/>
            <person name="Land M."/>
            <person name="Hauser L."/>
            <person name="Kyrpides N."/>
            <person name="Mikhailova N."/>
            <person name="Janssen P.H."/>
            <person name="Kuske C.R."/>
            <person name="Richardson P."/>
        </authorList>
    </citation>
    <scope>NUCLEOTIDE SEQUENCE</scope>
    <source>
        <strain evidence="1">Ellin6076</strain>
    </source>
</reference>
<proteinExistence type="predicted"/>
<dbReference type="EMBL" id="CP000473">
    <property type="protein sequence ID" value="ABJ87772.1"/>
    <property type="molecule type" value="Genomic_DNA"/>
</dbReference>
<name>Q01RE8_SOLUE</name>
<protein>
    <submittedName>
        <fullName evidence="1">Uncharacterized protein</fullName>
    </submittedName>
</protein>